<keyword evidence="2 4" id="KW-0863">Zinc-finger</keyword>
<feature type="domain" description="ZZ-type" evidence="5">
    <location>
        <begin position="467"/>
        <end position="518"/>
    </location>
</feature>
<evidence type="ECO:0000313" key="6">
    <source>
        <dbReference type="EMBL" id="KAJ8047380.1"/>
    </source>
</evidence>
<dbReference type="GO" id="GO:0008270">
    <property type="term" value="F:zinc ion binding"/>
    <property type="evidence" value="ECO:0007669"/>
    <property type="project" value="UniProtKB-KW"/>
</dbReference>
<protein>
    <submittedName>
        <fullName evidence="6">ZZ-type zinc finger-containing protein P35G2.11c</fullName>
    </submittedName>
</protein>
<name>A0A9Q1CM05_HOLLE</name>
<dbReference type="EMBL" id="JAIZAY010000002">
    <property type="protein sequence ID" value="KAJ8047380.1"/>
    <property type="molecule type" value="Genomic_DNA"/>
</dbReference>
<dbReference type="InterPro" id="IPR043145">
    <property type="entry name" value="Znf_ZZ_sf"/>
</dbReference>
<dbReference type="Pfam" id="PF00569">
    <property type="entry name" value="ZZ"/>
    <property type="match status" value="7"/>
</dbReference>
<dbReference type="InterPro" id="IPR000433">
    <property type="entry name" value="Znf_ZZ"/>
</dbReference>
<dbReference type="Proteomes" id="UP001152320">
    <property type="component" value="Chromosome 2"/>
</dbReference>
<evidence type="ECO:0000259" key="5">
    <source>
        <dbReference type="PROSITE" id="PS50135"/>
    </source>
</evidence>
<dbReference type="Gene3D" id="3.30.60.90">
    <property type="match status" value="9"/>
</dbReference>
<dbReference type="SUPFAM" id="SSF57850">
    <property type="entry name" value="RING/U-box"/>
    <property type="match status" value="10"/>
</dbReference>
<feature type="domain" description="ZZ-type" evidence="5">
    <location>
        <begin position="149"/>
        <end position="200"/>
    </location>
</feature>
<sequence>MHIKGYRYRCTKCIFYNLCGWCMSRGEHKEHKFMRYDGREVQHDYIRCDGCGERNIKGDRYRCTICTYFNLCRFCKARGTHTEHTFHIFSGNEPQHNFVKCDGCGEEHIRGNRYRCKTCVYFNLCEWCKNKRKHTEHGFQRFNGSEPLHDFIRCVGCSEKIIRGDRFRCKSCMYINLCTFCKTRGVHNHHDLEKYTGSEFVHYFIDCNSCGEKHIRGDRYRCKTCLSVNICKCCYLKRIHNKHAFTIFSGQEIINHFINCSNCGEIHIRGMRYKCKTCCGFNLCQRCKESGTHKEHELQKFDGNEFVHKYIRCAICGEKHIRGDRYRCKICLYFNLCKCCKENGKHPGHELQIFDGSEFVHSSVVCDNCEEAPMIGKRFKCQTCGNYDLCQCCKEKGVHPDHKFKEISGREYVHKNIQCNGCGERHIKGDRYRCKSCVYFNICKTCRENGEHPEHEFEIFDGSEIAHYFVRCNSCEEGPIIGVRFKCDLCEDYNLCSCCKNKQVHQDHTFKEIATGDEGVEYLMSALSE</sequence>
<dbReference type="AlphaFoldDB" id="A0A9Q1CM05"/>
<feature type="domain" description="ZZ-type" evidence="5">
    <location>
        <begin position="255"/>
        <end position="306"/>
    </location>
</feature>
<feature type="domain" description="ZZ-type" evidence="5">
    <location>
        <begin position="414"/>
        <end position="465"/>
    </location>
</feature>
<dbReference type="SMART" id="SM00291">
    <property type="entry name" value="ZnF_ZZ"/>
    <property type="match status" value="10"/>
</dbReference>
<feature type="domain" description="ZZ-type" evidence="5">
    <location>
        <begin position="308"/>
        <end position="359"/>
    </location>
</feature>
<keyword evidence="3" id="KW-0862">Zinc</keyword>
<dbReference type="PANTHER" id="PTHR20930">
    <property type="entry name" value="OVARIAN CARCINOMA ANTIGEN CA125-RELATED"/>
    <property type="match status" value="1"/>
</dbReference>
<dbReference type="PROSITE" id="PS50135">
    <property type="entry name" value="ZF_ZZ_2"/>
    <property type="match status" value="8"/>
</dbReference>
<comment type="caution">
    <text evidence="6">The sequence shown here is derived from an EMBL/GenBank/DDBJ whole genome shotgun (WGS) entry which is preliminary data.</text>
</comment>
<evidence type="ECO:0000256" key="3">
    <source>
        <dbReference type="ARBA" id="ARBA00022833"/>
    </source>
</evidence>
<evidence type="ECO:0000256" key="2">
    <source>
        <dbReference type="ARBA" id="ARBA00022771"/>
    </source>
</evidence>
<gene>
    <name evidence="6" type="ORF">HOLleu_06365</name>
</gene>
<dbReference type="SMART" id="SM00336">
    <property type="entry name" value="BBOX"/>
    <property type="match status" value="3"/>
</dbReference>
<proteinExistence type="predicted"/>
<feature type="domain" description="ZZ-type" evidence="5">
    <location>
        <begin position="96"/>
        <end position="147"/>
    </location>
</feature>
<dbReference type="PROSITE" id="PS01357">
    <property type="entry name" value="ZF_ZZ_1"/>
    <property type="match status" value="3"/>
</dbReference>
<feature type="domain" description="ZZ-type" evidence="5">
    <location>
        <begin position="43"/>
        <end position="94"/>
    </location>
</feature>
<evidence type="ECO:0000256" key="1">
    <source>
        <dbReference type="ARBA" id="ARBA00022723"/>
    </source>
</evidence>
<dbReference type="OrthoDB" id="6161692at2759"/>
<organism evidence="6 7">
    <name type="scientific">Holothuria leucospilota</name>
    <name type="common">Black long sea cucumber</name>
    <name type="synonym">Mertensiothuria leucospilota</name>
    <dbReference type="NCBI Taxonomy" id="206669"/>
    <lineage>
        <taxon>Eukaryota</taxon>
        <taxon>Metazoa</taxon>
        <taxon>Echinodermata</taxon>
        <taxon>Eleutherozoa</taxon>
        <taxon>Echinozoa</taxon>
        <taxon>Holothuroidea</taxon>
        <taxon>Aspidochirotacea</taxon>
        <taxon>Aspidochirotida</taxon>
        <taxon>Holothuriidae</taxon>
        <taxon>Holothuria</taxon>
    </lineage>
</organism>
<dbReference type="PANTHER" id="PTHR20930:SF0">
    <property type="entry name" value="PROTEIN ILRUN"/>
    <property type="match status" value="1"/>
</dbReference>
<feature type="domain" description="ZZ-type" evidence="5">
    <location>
        <begin position="361"/>
        <end position="412"/>
    </location>
</feature>
<evidence type="ECO:0000256" key="4">
    <source>
        <dbReference type="PROSITE-ProRule" id="PRU00228"/>
    </source>
</evidence>
<reference evidence="6" key="1">
    <citation type="submission" date="2021-10" db="EMBL/GenBank/DDBJ databases">
        <title>Tropical sea cucumber genome reveals ecological adaptation and Cuvierian tubules defense mechanism.</title>
        <authorList>
            <person name="Chen T."/>
        </authorList>
    </citation>
    <scope>NUCLEOTIDE SEQUENCE</scope>
    <source>
        <strain evidence="6">Nanhai2018</strain>
        <tissue evidence="6">Muscle</tissue>
    </source>
</reference>
<keyword evidence="7" id="KW-1185">Reference proteome</keyword>
<keyword evidence="1" id="KW-0479">Metal-binding</keyword>
<accession>A0A9Q1CM05</accession>
<evidence type="ECO:0000313" key="7">
    <source>
        <dbReference type="Proteomes" id="UP001152320"/>
    </source>
</evidence>
<dbReference type="InterPro" id="IPR000315">
    <property type="entry name" value="Znf_B-box"/>
</dbReference>